<dbReference type="Gene3D" id="1.20.1510.10">
    <property type="entry name" value="Cation efflux protein transmembrane domain"/>
    <property type="match status" value="1"/>
</dbReference>
<dbReference type="Pfam" id="PF16916">
    <property type="entry name" value="ZT_dimer"/>
    <property type="match status" value="1"/>
</dbReference>
<dbReference type="PANTHER" id="PTHR11562:SF84">
    <property type="entry name" value="LD05335P"/>
    <property type="match status" value="1"/>
</dbReference>
<dbReference type="InterPro" id="IPR002524">
    <property type="entry name" value="Cation_efflux"/>
</dbReference>
<sequence length="1150" mass="128801">MKPSELPTVFGSLLKVVYTKQMPSNPGFLSDNNIDTRMLIEGGVAALVNNSTVANGRMEGTDVDGDSIISSDDDSIGHCHCGTGDSCDDPEAGRRAEKVLWAVALLSAVFIIAEFAGGFFASSLAIMTDAGHMLSDLLSFVISILAIRTARQPPSKRLSWGYERAEVLGALISIIILWVLTTVLVLLAIERIVSNNLSVEADVMLITACVGVGFNIIMGAVLHFGGGGHGHAHHGGHGHSHSHGGSDKNVNVRAAFIHVVGDLIQSIGVLIAALVIKFTGWELADPICTFFFSVIVLFTTITVLRDIFFVLMEATPRHMDFNAVREDLAALQNVQSVHDLHMWSLNMDKTALSVHLAVDSSDHALSTVTAARQLIRQKYGPCDSVAPVMRRDCTTPEIEVSELEKPSTGIVLTYLYAATSYLMRKMVHNVPDPTIQRIGKVIHDPKRIKTVILESTFENPIVSMILFMWILLAGTMVFLAGMNFVCRTLFVNKGKNVNALSMVWAALSFIVCVSTSLAGMYLFSVSLGQLQDGIQLLPSQLKIVTHDTNIFMIHLGNTVHCLYKNEHIEFNVKAKKVHKHLLEHVAVIENRVNITHMLEIFTQIQENKKTLSNTMSAMRKSPAQEIRIYSMQATEFLLETLQFMEMYNNWITGMLETCSSMLLRIKNGVKKTTKAKEMVERSMRDYAKKIQILVYFIRNSTIEVEEQLSDAFTEKKYSQRVSDILGYTIIIPFTLVALSMLGLTAIFIGCTFYISRYRHDEKRSRRGAVSLALGSILAAAGYTAILVGAMLCAMSAICFVIAFVAMCMCTGLFEDKELRLFHAIPNLEYTITVGNQEITHTVYDTFYKCKNGYTFFESLNGSEIMAEKEFRDKFGDLRRYDIGREIQNFHVSKTVVNTIAAQLEHKKAHMMEFQRILKEISRRNSSKDLSTLMENVAVANDDINELANDFVRLQQMIKPLVTPKIRDPLVKTIRKNQEQFQHLISTAIANLFVAIVDISPQCENLLNIWDGMGKYVCNWISAPAQGLWVASMFCAIGSVAIYHAFFNIARFMNKYAESTRDIYQRKRKRRDKFEYVMKALKEAKRSSSSSGSKEGYSQSTDQLQRKEENQSIGIKSNSNLSTKSRENTTSQQIAQKLMIIRTFRELRRKE</sequence>
<keyword evidence="7" id="KW-0406">Ion transport</keyword>
<feature type="transmembrane region" description="Helical" evidence="10">
    <location>
        <begin position="724"/>
        <end position="755"/>
    </location>
</feature>
<evidence type="ECO:0000259" key="11">
    <source>
        <dbReference type="Pfam" id="PF01545"/>
    </source>
</evidence>
<evidence type="ECO:0000256" key="3">
    <source>
        <dbReference type="ARBA" id="ARBA00022448"/>
    </source>
</evidence>
<evidence type="ECO:0000256" key="9">
    <source>
        <dbReference type="SAM" id="MobiDB-lite"/>
    </source>
</evidence>
<keyword evidence="14" id="KW-1185">Reference proteome</keyword>
<evidence type="ECO:0000256" key="6">
    <source>
        <dbReference type="ARBA" id="ARBA00022989"/>
    </source>
</evidence>
<feature type="transmembrane region" description="Helical" evidence="10">
    <location>
        <begin position="767"/>
        <end position="787"/>
    </location>
</feature>
<evidence type="ECO:0000256" key="2">
    <source>
        <dbReference type="ARBA" id="ARBA00008873"/>
    </source>
</evidence>
<feature type="domain" description="Cation efflux protein cytoplasmic" evidence="12">
    <location>
        <begin position="316"/>
        <end position="381"/>
    </location>
</feature>
<organism evidence="13 14">
    <name type="scientific">Necator americanus</name>
    <name type="common">Human hookworm</name>
    <dbReference type="NCBI Taxonomy" id="51031"/>
    <lineage>
        <taxon>Eukaryota</taxon>
        <taxon>Metazoa</taxon>
        <taxon>Ecdysozoa</taxon>
        <taxon>Nematoda</taxon>
        <taxon>Chromadorea</taxon>
        <taxon>Rhabditida</taxon>
        <taxon>Rhabditina</taxon>
        <taxon>Rhabditomorpha</taxon>
        <taxon>Strongyloidea</taxon>
        <taxon>Ancylostomatidae</taxon>
        <taxon>Bunostominae</taxon>
        <taxon>Necator</taxon>
    </lineage>
</organism>
<evidence type="ECO:0000256" key="8">
    <source>
        <dbReference type="ARBA" id="ARBA00023136"/>
    </source>
</evidence>
<feature type="transmembrane region" description="Helical" evidence="10">
    <location>
        <begin position="99"/>
        <end position="121"/>
    </location>
</feature>
<evidence type="ECO:0000256" key="10">
    <source>
        <dbReference type="SAM" id="Phobius"/>
    </source>
</evidence>
<dbReference type="SUPFAM" id="SSF161111">
    <property type="entry name" value="Cation efflux protein transmembrane domain-like"/>
    <property type="match status" value="1"/>
</dbReference>
<feature type="transmembrane region" description="Helical" evidence="10">
    <location>
        <begin position="461"/>
        <end position="485"/>
    </location>
</feature>
<comment type="similarity">
    <text evidence="2">Belongs to the cation diffusion facilitator (CDF) transporter (TC 2.A.4) family. SLC30A subfamily.</text>
</comment>
<feature type="domain" description="Cation efflux protein transmembrane" evidence="11">
    <location>
        <begin position="100"/>
        <end position="312"/>
    </location>
</feature>
<dbReference type="InterPro" id="IPR027470">
    <property type="entry name" value="Cation_efflux_CTD"/>
</dbReference>
<keyword evidence="3" id="KW-0813">Transport</keyword>
<feature type="compositionally biased region" description="Low complexity" evidence="9">
    <location>
        <begin position="1086"/>
        <end position="1099"/>
    </location>
</feature>
<gene>
    <name evidence="13" type="primary">Necator_chrIII.g13061</name>
    <name evidence="13" type="ORF">RB195_012294</name>
</gene>
<name>A0ABR1D6D9_NECAM</name>
<keyword evidence="8 10" id="KW-0472">Membrane</keyword>
<dbReference type="InterPro" id="IPR050681">
    <property type="entry name" value="CDF/SLC30A"/>
</dbReference>
<reference evidence="13 14" key="1">
    <citation type="submission" date="2023-08" db="EMBL/GenBank/DDBJ databases">
        <title>A Necator americanus chromosomal reference genome.</title>
        <authorList>
            <person name="Ilik V."/>
            <person name="Petrzelkova K.J."/>
            <person name="Pardy F."/>
            <person name="Fuh T."/>
            <person name="Niatou-Singa F.S."/>
            <person name="Gouil Q."/>
            <person name="Baker L."/>
            <person name="Ritchie M.E."/>
            <person name="Jex A.R."/>
            <person name="Gazzola D."/>
            <person name="Li H."/>
            <person name="Toshio Fujiwara R."/>
            <person name="Zhan B."/>
            <person name="Aroian R.V."/>
            <person name="Pafco B."/>
            <person name="Schwarz E.M."/>
        </authorList>
    </citation>
    <scope>NUCLEOTIDE SEQUENCE [LARGE SCALE GENOMIC DNA]</scope>
    <source>
        <strain evidence="13 14">Aroian</strain>
        <tissue evidence="13">Whole animal</tissue>
    </source>
</reference>
<keyword evidence="5" id="KW-0864">Zinc transport</keyword>
<feature type="compositionally biased region" description="Polar residues" evidence="9">
    <location>
        <begin position="1110"/>
        <end position="1131"/>
    </location>
</feature>
<dbReference type="PANTHER" id="PTHR11562">
    <property type="entry name" value="CATION EFFLUX PROTEIN/ ZINC TRANSPORTER"/>
    <property type="match status" value="1"/>
</dbReference>
<evidence type="ECO:0000256" key="4">
    <source>
        <dbReference type="ARBA" id="ARBA00022692"/>
    </source>
</evidence>
<evidence type="ECO:0000313" key="13">
    <source>
        <dbReference type="EMBL" id="KAK6746092.1"/>
    </source>
</evidence>
<accession>A0ABR1D6D9</accession>
<keyword evidence="4 10" id="KW-0812">Transmembrane</keyword>
<evidence type="ECO:0000256" key="5">
    <source>
        <dbReference type="ARBA" id="ARBA00022906"/>
    </source>
</evidence>
<evidence type="ECO:0008006" key="15">
    <source>
        <dbReference type="Google" id="ProtNLM"/>
    </source>
</evidence>
<keyword evidence="5" id="KW-0862">Zinc</keyword>
<feature type="region of interest" description="Disordered" evidence="9">
    <location>
        <begin position="1084"/>
        <end position="1131"/>
    </location>
</feature>
<comment type="subcellular location">
    <subcellularLocation>
        <location evidence="1">Membrane</location>
        <topology evidence="1">Multi-pass membrane protein</topology>
    </subcellularLocation>
</comment>
<evidence type="ECO:0000256" key="1">
    <source>
        <dbReference type="ARBA" id="ARBA00004141"/>
    </source>
</evidence>
<dbReference type="InterPro" id="IPR058533">
    <property type="entry name" value="Cation_efflux_TM"/>
</dbReference>
<proteinExistence type="inferred from homology"/>
<dbReference type="NCBIfam" id="TIGR01297">
    <property type="entry name" value="CDF"/>
    <property type="match status" value="1"/>
</dbReference>
<keyword evidence="6 10" id="KW-1133">Transmembrane helix</keyword>
<dbReference type="InterPro" id="IPR027469">
    <property type="entry name" value="Cation_efflux_TMD_sf"/>
</dbReference>
<feature type="transmembrane region" description="Helical" evidence="10">
    <location>
        <begin position="133"/>
        <end position="150"/>
    </location>
</feature>
<feature type="transmembrane region" description="Helical" evidence="10">
    <location>
        <begin position="201"/>
        <end position="224"/>
    </location>
</feature>
<feature type="transmembrane region" description="Helical" evidence="10">
    <location>
        <begin position="1019"/>
        <end position="1045"/>
    </location>
</feature>
<dbReference type="Pfam" id="PF01545">
    <property type="entry name" value="Cation_efflux"/>
    <property type="match status" value="1"/>
</dbReference>
<feature type="transmembrane region" description="Helical" evidence="10">
    <location>
        <begin position="793"/>
        <end position="813"/>
    </location>
</feature>
<protein>
    <recommendedName>
        <fullName evidence="15">Cation diffusion facilitator family transporter</fullName>
    </recommendedName>
</protein>
<evidence type="ECO:0000259" key="12">
    <source>
        <dbReference type="Pfam" id="PF16916"/>
    </source>
</evidence>
<dbReference type="EMBL" id="JAVFWL010000003">
    <property type="protein sequence ID" value="KAK6746092.1"/>
    <property type="molecule type" value="Genomic_DNA"/>
</dbReference>
<dbReference type="Proteomes" id="UP001303046">
    <property type="component" value="Unassembled WGS sequence"/>
</dbReference>
<comment type="caution">
    <text evidence="13">The sequence shown here is derived from an EMBL/GenBank/DDBJ whole genome shotgun (WGS) entry which is preliminary data.</text>
</comment>
<feature type="transmembrane region" description="Helical" evidence="10">
    <location>
        <begin position="497"/>
        <end position="523"/>
    </location>
</feature>
<feature type="transmembrane region" description="Helical" evidence="10">
    <location>
        <begin position="288"/>
        <end position="312"/>
    </location>
</feature>
<feature type="transmembrane region" description="Helical" evidence="10">
    <location>
        <begin position="170"/>
        <end position="189"/>
    </location>
</feature>
<feature type="transmembrane region" description="Helical" evidence="10">
    <location>
        <begin position="255"/>
        <end position="276"/>
    </location>
</feature>
<evidence type="ECO:0000313" key="14">
    <source>
        <dbReference type="Proteomes" id="UP001303046"/>
    </source>
</evidence>
<evidence type="ECO:0000256" key="7">
    <source>
        <dbReference type="ARBA" id="ARBA00023065"/>
    </source>
</evidence>